<evidence type="ECO:0000256" key="4">
    <source>
        <dbReference type="ARBA" id="ARBA00022691"/>
    </source>
</evidence>
<sequence>MKEMFAYKNQKKLRWGYTTGTCAAAASLAAALMLLGKKRIVQVRLTVPKGIELELEIEDIQAGNGWVSCAVRKDGGDDPDATHGLLVYSTVGYAKMEKERMEPECGYAYEGDGLYLKLTAADGVGMVTKPGLSCPAGKPAINPVPRSMIFGEVEKACQKYDFHGTLGICISVPQGKETAKRTFNPRMGILGGISILGTSGMVEPMSEKALLETIRLEMHQKHLAGNRRLILTPGNYGEAFLRSQLNIDLEQAVKCSNFIGDTLDMAAQEGMKELLLVGHGGKLVKLAAGVMNTHSSAADGRMEVLAAWGAALGASREQVIKILEAVTVDQGLLILEQQTGLREAVMEQVMKRAWEHLKKRAGEKLKIECIMFTNERGILGETSGARACLERFQNSAENR</sequence>
<dbReference type="EC" id="2.1.1.195" evidence="5"/>
<dbReference type="Gene3D" id="3.30.2110.10">
    <property type="entry name" value="CbiD-like"/>
    <property type="match status" value="1"/>
</dbReference>
<comment type="pathway">
    <text evidence="5">Cofactor biosynthesis; adenosylcobalamin biosynthesis; cob(II)yrinate a,c-diamide from sirohydrochlorin (anaerobic route): step 6/10.</text>
</comment>
<protein>
    <recommendedName>
        <fullName evidence="5">Cobalt-precorrin-5B C(1)-methyltransferase</fullName>
        <ecNumber evidence="5">2.1.1.195</ecNumber>
    </recommendedName>
    <alternativeName>
        <fullName evidence="5">Cobalt-precorrin-6A synthase</fullName>
    </alternativeName>
</protein>
<dbReference type="PANTHER" id="PTHR35863">
    <property type="entry name" value="COBALT-PRECORRIN-5B C(1)-METHYLTRANSFERASE"/>
    <property type="match status" value="1"/>
</dbReference>
<dbReference type="InterPro" id="IPR036074">
    <property type="entry name" value="CbiD_sf"/>
</dbReference>
<dbReference type="Pfam" id="PF01888">
    <property type="entry name" value="CbiD"/>
    <property type="match status" value="1"/>
</dbReference>
<dbReference type="NCBIfam" id="TIGR00312">
    <property type="entry name" value="cbiD"/>
    <property type="match status" value="1"/>
</dbReference>
<dbReference type="SUPFAM" id="SSF111342">
    <property type="entry name" value="CbiD-like"/>
    <property type="match status" value="1"/>
</dbReference>
<keyword evidence="2 5" id="KW-0489">Methyltransferase</keyword>
<organism evidence="7 8">
    <name type="scientific">Enterocloster alcoholdehydrogenati</name>
    <dbReference type="NCBI Taxonomy" id="2547410"/>
    <lineage>
        <taxon>Bacteria</taxon>
        <taxon>Bacillati</taxon>
        <taxon>Bacillota</taxon>
        <taxon>Clostridia</taxon>
        <taxon>Lachnospirales</taxon>
        <taxon>Lachnospiraceae</taxon>
        <taxon>Enterocloster</taxon>
    </lineage>
</organism>
<reference evidence="7 8" key="1">
    <citation type="submission" date="2024-04" db="EMBL/GenBank/DDBJ databases">
        <title>Defined microbial consortia suppress multidrug-resistant proinflammatory Enterobacteriaceae via ecological control.</title>
        <authorList>
            <person name="Furuichi M."/>
            <person name="Kawaguchi T."/>
            <person name="Pust M."/>
            <person name="Yasuma K."/>
            <person name="Plichta D."/>
            <person name="Hasegawa N."/>
            <person name="Ohya T."/>
            <person name="Bhattarai S."/>
            <person name="Sasajima S."/>
            <person name="Aoto Y."/>
            <person name="Tuganbaev T."/>
            <person name="Yaginuma M."/>
            <person name="Ueda M."/>
            <person name="Okahashi N."/>
            <person name="Amafuji K."/>
            <person name="Kiridooshi Y."/>
            <person name="Sugita K."/>
            <person name="Strazar M."/>
            <person name="Skelly A."/>
            <person name="Suda W."/>
            <person name="Hattori M."/>
            <person name="Nakamoto N."/>
            <person name="Caballero S."/>
            <person name="Norman J."/>
            <person name="Olle B."/>
            <person name="Tanoue T."/>
            <person name="Arita M."/>
            <person name="Bucci V."/>
            <person name="Atarashi K."/>
            <person name="Xavier R."/>
            <person name="Honda K."/>
        </authorList>
    </citation>
    <scope>NUCLEOTIDE SEQUENCE [LARGE SCALE GENOMIC DNA]</scope>
    <source>
        <strain evidence="8">f13</strain>
    </source>
</reference>
<keyword evidence="4 5" id="KW-0949">S-adenosyl-L-methionine</keyword>
<proteinExistence type="inferred from homology"/>
<comment type="caution">
    <text evidence="7">The sequence shown here is derived from an EMBL/GenBank/DDBJ whole genome shotgun (WGS) entry which is preliminary data.</text>
</comment>
<dbReference type="RefSeq" id="WP_390469887.1">
    <property type="nucleotide sequence ID" value="NZ_BAABXL010000001.1"/>
</dbReference>
<comment type="function">
    <text evidence="5">Catalyzes the methylation of C-1 in cobalt-precorrin-5B to form cobalt-precorrin-6A.</text>
</comment>
<evidence type="ECO:0000256" key="6">
    <source>
        <dbReference type="SAM" id="Phobius"/>
    </source>
</evidence>
<dbReference type="PIRSF" id="PIRSF026782">
    <property type="entry name" value="CbiD"/>
    <property type="match status" value="1"/>
</dbReference>
<dbReference type="InterPro" id="IPR002748">
    <property type="entry name" value="CbiD"/>
</dbReference>
<dbReference type="EMBL" id="BAABXL010000001">
    <property type="protein sequence ID" value="GAA6268971.1"/>
    <property type="molecule type" value="Genomic_DNA"/>
</dbReference>
<comment type="catalytic activity">
    <reaction evidence="5">
        <text>Co-precorrin-5B + S-adenosyl-L-methionine = Co-precorrin-6A + S-adenosyl-L-homocysteine</text>
        <dbReference type="Rhea" id="RHEA:26285"/>
        <dbReference type="ChEBI" id="CHEBI:57856"/>
        <dbReference type="ChEBI" id="CHEBI:59789"/>
        <dbReference type="ChEBI" id="CHEBI:60063"/>
        <dbReference type="ChEBI" id="CHEBI:60064"/>
        <dbReference type="EC" id="2.1.1.195"/>
    </reaction>
</comment>
<keyword evidence="6" id="KW-1133">Transmembrane helix</keyword>
<keyword evidence="1 5" id="KW-0169">Cobalamin biosynthesis</keyword>
<keyword evidence="3 5" id="KW-0808">Transferase</keyword>
<feature type="transmembrane region" description="Helical" evidence="6">
    <location>
        <begin position="15"/>
        <end position="35"/>
    </location>
</feature>
<evidence type="ECO:0000313" key="8">
    <source>
        <dbReference type="Proteomes" id="UP001600894"/>
    </source>
</evidence>
<evidence type="ECO:0000313" key="7">
    <source>
        <dbReference type="EMBL" id="GAA6268971.1"/>
    </source>
</evidence>
<keyword evidence="8" id="KW-1185">Reference proteome</keyword>
<keyword evidence="6" id="KW-0472">Membrane</keyword>
<evidence type="ECO:0000256" key="5">
    <source>
        <dbReference type="HAMAP-Rule" id="MF_00787"/>
    </source>
</evidence>
<dbReference type="PANTHER" id="PTHR35863:SF1">
    <property type="entry name" value="COBALT-PRECORRIN-5B C(1)-METHYLTRANSFERASE"/>
    <property type="match status" value="1"/>
</dbReference>
<accession>A0ABQ0AY64</accession>
<dbReference type="HAMAP" id="MF_00787">
    <property type="entry name" value="CbiD"/>
    <property type="match status" value="1"/>
</dbReference>
<evidence type="ECO:0000256" key="3">
    <source>
        <dbReference type="ARBA" id="ARBA00022679"/>
    </source>
</evidence>
<evidence type="ECO:0000256" key="2">
    <source>
        <dbReference type="ARBA" id="ARBA00022603"/>
    </source>
</evidence>
<dbReference type="Proteomes" id="UP001600894">
    <property type="component" value="Unassembled WGS sequence"/>
</dbReference>
<name>A0ABQ0AY64_9FIRM</name>
<evidence type="ECO:0000256" key="1">
    <source>
        <dbReference type="ARBA" id="ARBA00022573"/>
    </source>
</evidence>
<comment type="similarity">
    <text evidence="5">Belongs to the CbiD family.</text>
</comment>
<gene>
    <name evidence="5 7" type="primary">cbiD</name>
    <name evidence="7" type="ORF">F130042H8_20310</name>
</gene>
<keyword evidence="6" id="KW-0812">Transmembrane</keyword>